<evidence type="ECO:0000313" key="5">
    <source>
        <dbReference type="Proteomes" id="UP001517247"/>
    </source>
</evidence>
<evidence type="ECO:0000256" key="3">
    <source>
        <dbReference type="PROSITE-ProRule" id="PRU00023"/>
    </source>
</evidence>
<reference evidence="4 5" key="1">
    <citation type="submission" date="2024-12" db="EMBL/GenBank/DDBJ databases">
        <authorList>
            <person name="Hu S."/>
        </authorList>
    </citation>
    <scope>NUCLEOTIDE SEQUENCE [LARGE SCALE GENOMIC DNA]</scope>
    <source>
        <strain evidence="4 5">THG-T11</strain>
    </source>
</reference>
<keyword evidence="2 3" id="KW-0040">ANK repeat</keyword>
<dbReference type="EMBL" id="SSHJ02000010">
    <property type="protein sequence ID" value="MFN0257768.1"/>
    <property type="molecule type" value="Genomic_DNA"/>
</dbReference>
<dbReference type="SMART" id="SM00248">
    <property type="entry name" value="ANK"/>
    <property type="match status" value="4"/>
</dbReference>
<feature type="repeat" description="ANK" evidence="3">
    <location>
        <begin position="73"/>
        <end position="102"/>
    </location>
</feature>
<feature type="repeat" description="ANK" evidence="3">
    <location>
        <begin position="138"/>
        <end position="174"/>
    </location>
</feature>
<evidence type="ECO:0000256" key="2">
    <source>
        <dbReference type="ARBA" id="ARBA00023043"/>
    </source>
</evidence>
<keyword evidence="1" id="KW-0677">Repeat</keyword>
<comment type="caution">
    <text evidence="4">The sequence shown here is derived from an EMBL/GenBank/DDBJ whole genome shotgun (WGS) entry which is preliminary data.</text>
</comment>
<dbReference type="InterPro" id="IPR036770">
    <property type="entry name" value="Ankyrin_rpt-contain_sf"/>
</dbReference>
<dbReference type="PANTHER" id="PTHR24198:SF194">
    <property type="entry name" value="INVERSIN-A"/>
    <property type="match status" value="1"/>
</dbReference>
<proteinExistence type="predicted"/>
<dbReference type="Gene3D" id="1.25.40.20">
    <property type="entry name" value="Ankyrin repeat-containing domain"/>
    <property type="match status" value="1"/>
</dbReference>
<sequence length="307" mass="35178">MRKINLILCFMLSLFSCQDRSRKTQNRAEYPPEKLFKQVQLQAAKEMYESNLDAFTTTISTHPEIVNQLSEIKGYTLLMYASLIEDLKAMEILLQHGADPNIIIPHLNGSPLSHAVGINDYRMLDLLIKYKVNLNPAIGRSPLHVAMLLGGRNTEQKMVDYLLKNGAAINHTSYLGDNIMDVATRSDLNMAKYLLSKGGSPKIIGTNLSPMAHYIQWKEEQHAKRGLKSEKYVEQLNELKTILQWKYNIVFPVVKDPIAEAKLRMKLYDALNERDKRSVNFNNNYGINRYHKDQEIVSGRIEEPDQL</sequence>
<dbReference type="Pfam" id="PF12796">
    <property type="entry name" value="Ank_2"/>
    <property type="match status" value="1"/>
</dbReference>
<dbReference type="InterPro" id="IPR002110">
    <property type="entry name" value="Ankyrin_rpt"/>
</dbReference>
<gene>
    <name evidence="4" type="ORF">E6A44_019445</name>
</gene>
<name>A0ABW9JD96_9SPHI</name>
<organism evidence="4 5">
    <name type="scientific">Pedobacter ureilyticus</name>
    <dbReference type="NCBI Taxonomy" id="1393051"/>
    <lineage>
        <taxon>Bacteria</taxon>
        <taxon>Pseudomonadati</taxon>
        <taxon>Bacteroidota</taxon>
        <taxon>Sphingobacteriia</taxon>
        <taxon>Sphingobacteriales</taxon>
        <taxon>Sphingobacteriaceae</taxon>
        <taxon>Pedobacter</taxon>
    </lineage>
</organism>
<dbReference type="Proteomes" id="UP001517247">
    <property type="component" value="Unassembled WGS sequence"/>
</dbReference>
<evidence type="ECO:0000313" key="4">
    <source>
        <dbReference type="EMBL" id="MFN0257768.1"/>
    </source>
</evidence>
<dbReference type="PROSITE" id="PS51257">
    <property type="entry name" value="PROKAR_LIPOPROTEIN"/>
    <property type="match status" value="1"/>
</dbReference>
<dbReference type="SUPFAM" id="SSF48403">
    <property type="entry name" value="Ankyrin repeat"/>
    <property type="match status" value="1"/>
</dbReference>
<keyword evidence="5" id="KW-1185">Reference proteome</keyword>
<dbReference type="PROSITE" id="PS50297">
    <property type="entry name" value="ANK_REP_REGION"/>
    <property type="match status" value="2"/>
</dbReference>
<protein>
    <submittedName>
        <fullName evidence="4">Ankyrin repeat domain-containing protein</fullName>
    </submittedName>
</protein>
<dbReference type="PANTHER" id="PTHR24198">
    <property type="entry name" value="ANKYRIN REPEAT AND PROTEIN KINASE DOMAIN-CONTAINING PROTEIN"/>
    <property type="match status" value="1"/>
</dbReference>
<dbReference type="PROSITE" id="PS50088">
    <property type="entry name" value="ANK_REPEAT"/>
    <property type="match status" value="2"/>
</dbReference>
<accession>A0ABW9JD96</accession>
<dbReference type="RefSeq" id="WP_170311410.1">
    <property type="nucleotide sequence ID" value="NZ_SSHJ02000010.1"/>
</dbReference>
<evidence type="ECO:0000256" key="1">
    <source>
        <dbReference type="ARBA" id="ARBA00022737"/>
    </source>
</evidence>